<comment type="caution">
    <text evidence="1">The sequence shown here is derived from an EMBL/GenBank/DDBJ whole genome shotgun (WGS) entry which is preliminary data.</text>
</comment>
<dbReference type="InterPro" id="IPR023393">
    <property type="entry name" value="START-like_dom_sf"/>
</dbReference>
<keyword evidence="2" id="KW-1185">Reference proteome</keyword>
<dbReference type="Proteomes" id="UP001139414">
    <property type="component" value="Unassembled WGS sequence"/>
</dbReference>
<dbReference type="Gene3D" id="3.30.530.20">
    <property type="match status" value="1"/>
</dbReference>
<dbReference type="RefSeq" id="WP_229339698.1">
    <property type="nucleotide sequence ID" value="NZ_JAJBZG010000002.1"/>
</dbReference>
<dbReference type="AlphaFoldDB" id="A0A9X1RWY4"/>
<name>A0A9X1RWY4_9FLAO</name>
<evidence type="ECO:0000313" key="2">
    <source>
        <dbReference type="Proteomes" id="UP001139414"/>
    </source>
</evidence>
<protein>
    <submittedName>
        <fullName evidence="1">SRPBCC family protein</fullName>
    </submittedName>
</protein>
<evidence type="ECO:0000313" key="1">
    <source>
        <dbReference type="EMBL" id="MCB7481086.1"/>
    </source>
</evidence>
<gene>
    <name evidence="1" type="ORF">LGQ90_07405</name>
</gene>
<accession>A0A9X1RWY4</accession>
<reference evidence="1" key="1">
    <citation type="submission" date="2021-10" db="EMBL/GenBank/DDBJ databases">
        <title>Gramella sp. ASW11-100T, isolated from marine sediment.</title>
        <authorList>
            <person name="Xia C."/>
        </authorList>
    </citation>
    <scope>NUCLEOTIDE SEQUENCE</scope>
    <source>
        <strain evidence="1">ASW11-100</strain>
    </source>
</reference>
<proteinExistence type="predicted"/>
<dbReference type="SUPFAM" id="SSF55961">
    <property type="entry name" value="Bet v1-like"/>
    <property type="match status" value="1"/>
</dbReference>
<sequence>MKLESQKVTADRSQQEMFNFLTNVENYEQIMPDSKEKFQVISEDSFLFQLKGMPEIRLKIIETDEPKLVVLGSNSDKFPFRLKTHIEESGADKSEVNMEFEGEFNAMMSMMIKSPLKKFITALTENVGKL</sequence>
<dbReference type="EMBL" id="JAJBZG010000002">
    <property type="protein sequence ID" value="MCB7481086.1"/>
    <property type="molecule type" value="Genomic_DNA"/>
</dbReference>
<organism evidence="1 2">
    <name type="scientific">Christiangramia sediminis</name>
    <dbReference type="NCBI Taxonomy" id="2881336"/>
    <lineage>
        <taxon>Bacteria</taxon>
        <taxon>Pseudomonadati</taxon>
        <taxon>Bacteroidota</taxon>
        <taxon>Flavobacteriia</taxon>
        <taxon>Flavobacteriales</taxon>
        <taxon>Flavobacteriaceae</taxon>
        <taxon>Christiangramia</taxon>
    </lineage>
</organism>